<name>A0AAV5AE58_9AGAM</name>
<evidence type="ECO:0000313" key="1">
    <source>
        <dbReference type="EMBL" id="GJJ12917.1"/>
    </source>
</evidence>
<accession>A0AAV5AE58</accession>
<keyword evidence="2" id="KW-1185">Reference proteome</keyword>
<protein>
    <recommendedName>
        <fullName evidence="3">F-box domain-containing protein</fullName>
    </recommendedName>
</protein>
<gene>
    <name evidence="1" type="ORF">Clacol_007164</name>
</gene>
<dbReference type="EMBL" id="BPWL01000008">
    <property type="protein sequence ID" value="GJJ12917.1"/>
    <property type="molecule type" value="Genomic_DNA"/>
</dbReference>
<organism evidence="1 2">
    <name type="scientific">Clathrus columnatus</name>
    <dbReference type="NCBI Taxonomy" id="1419009"/>
    <lineage>
        <taxon>Eukaryota</taxon>
        <taxon>Fungi</taxon>
        <taxon>Dikarya</taxon>
        <taxon>Basidiomycota</taxon>
        <taxon>Agaricomycotina</taxon>
        <taxon>Agaricomycetes</taxon>
        <taxon>Phallomycetidae</taxon>
        <taxon>Phallales</taxon>
        <taxon>Clathraceae</taxon>
        <taxon>Clathrus</taxon>
    </lineage>
</organism>
<evidence type="ECO:0008006" key="3">
    <source>
        <dbReference type="Google" id="ProtNLM"/>
    </source>
</evidence>
<reference evidence="1" key="1">
    <citation type="submission" date="2021-10" db="EMBL/GenBank/DDBJ databases">
        <title>De novo Genome Assembly of Clathrus columnatus (Basidiomycota, Fungi) Using Illumina and Nanopore Sequence Data.</title>
        <authorList>
            <person name="Ogiso-Tanaka E."/>
            <person name="Itagaki H."/>
            <person name="Hosoya T."/>
            <person name="Hosaka K."/>
        </authorList>
    </citation>
    <scope>NUCLEOTIDE SEQUENCE</scope>
    <source>
        <strain evidence="1">MO-923</strain>
    </source>
</reference>
<dbReference type="InterPro" id="IPR032675">
    <property type="entry name" value="LRR_dom_sf"/>
</dbReference>
<evidence type="ECO:0000313" key="2">
    <source>
        <dbReference type="Proteomes" id="UP001050691"/>
    </source>
</evidence>
<dbReference type="Proteomes" id="UP001050691">
    <property type="component" value="Unassembled WGS sequence"/>
</dbReference>
<dbReference type="AlphaFoldDB" id="A0AAV5AE58"/>
<sequence length="453" mass="51840">MESIDVCNHLLQNLHLCKGTHEFELTDGVLVTWALQQRSNDPIYTTIVSDSLPKIIRNMVNLSQVKFSWRFGNFEPFRNLLDALVGSGCRLEEFDLILHILSLRMSVDSTLLMTVTKLEALQTWMKLDRTALQRLFIWIGTHWDRTSSLPSKANWLNDMLTDTSKLTHLNLTIQHTALGVNLLDRTWPNLENLIIGHDNIIPTTALRPQSELINFFKRHPKLTTLSLPCDIHPPSNSPWITVECLPNLESFAYEGSFGSRLSEVLSPASARRLRHLTIYPNVGEILSHPAEVTRPNDLDIYKELTSLQTLCFTLGTYSFGYKTTNPDRMLEVLAAHATGLHKIHLPAAGNLPQTYYDTTLSILQRFPKLTHLSGVWASDINYHDLLVQKLYQCRQLEYVIHVGLGVALRVFRLIRKFESEDEDNRVLVEVVSGKNADFDMRTWGNFYNKDQTF</sequence>
<dbReference type="Gene3D" id="3.80.10.10">
    <property type="entry name" value="Ribonuclease Inhibitor"/>
    <property type="match status" value="1"/>
</dbReference>
<proteinExistence type="predicted"/>
<comment type="caution">
    <text evidence="1">The sequence shown here is derived from an EMBL/GenBank/DDBJ whole genome shotgun (WGS) entry which is preliminary data.</text>
</comment>